<keyword evidence="1" id="KW-0812">Transmembrane</keyword>
<evidence type="ECO:0008006" key="4">
    <source>
        <dbReference type="Google" id="ProtNLM"/>
    </source>
</evidence>
<organism evidence="2 3">
    <name type="scientific">Sharpea azabuensis</name>
    <dbReference type="NCBI Taxonomy" id="322505"/>
    <lineage>
        <taxon>Bacteria</taxon>
        <taxon>Bacillati</taxon>
        <taxon>Bacillota</taxon>
        <taxon>Erysipelotrichia</taxon>
        <taxon>Erysipelotrichales</taxon>
        <taxon>Coprobacillaceae</taxon>
        <taxon>Sharpea</taxon>
    </lineage>
</organism>
<dbReference type="RefSeq" id="WP_143122765.1">
    <property type="nucleotide sequence ID" value="NZ_FNYK01000010.1"/>
</dbReference>
<proteinExistence type="predicted"/>
<evidence type="ECO:0000313" key="2">
    <source>
        <dbReference type="EMBL" id="SEI57591.1"/>
    </source>
</evidence>
<dbReference type="EMBL" id="FNYK01000010">
    <property type="protein sequence ID" value="SEI57591.1"/>
    <property type="molecule type" value="Genomic_DNA"/>
</dbReference>
<feature type="transmembrane region" description="Helical" evidence="1">
    <location>
        <begin position="9"/>
        <end position="28"/>
    </location>
</feature>
<evidence type="ECO:0000313" key="3">
    <source>
        <dbReference type="Proteomes" id="UP000183028"/>
    </source>
</evidence>
<dbReference type="NCBIfam" id="NF038353">
    <property type="entry name" value="FxLYD_dom"/>
    <property type="match status" value="1"/>
</dbReference>
<keyword evidence="3" id="KW-1185">Reference proteome</keyword>
<dbReference type="OrthoDB" id="4744302at2"/>
<dbReference type="Proteomes" id="UP000183028">
    <property type="component" value="Unassembled WGS sequence"/>
</dbReference>
<feature type="transmembrane region" description="Helical" evidence="1">
    <location>
        <begin position="34"/>
        <end position="51"/>
    </location>
</feature>
<dbReference type="AlphaFoldDB" id="A0A1H6RPB9"/>
<protein>
    <recommendedName>
        <fullName evidence="4">CD20-like family protein</fullName>
    </recommendedName>
</protein>
<keyword evidence="1" id="KW-0472">Membrane</keyword>
<evidence type="ECO:0000256" key="1">
    <source>
        <dbReference type="SAM" id="Phobius"/>
    </source>
</evidence>
<gene>
    <name evidence="2" type="ORF">SAMN04487834_101034</name>
</gene>
<dbReference type="InterPro" id="IPR047676">
    <property type="entry name" value="FxLYD_dom"/>
</dbReference>
<dbReference type="eggNOG" id="ENOG5032DCI">
    <property type="taxonomic scope" value="Bacteria"/>
</dbReference>
<sequence>MEEKKVNKSGFAIVALVLGIIGIVFSFIPIINNAAFILGILAAIFAIISLVKKASKGKAIASLVLGILAIVITLVMQSAFSSALDDTSKKLDKAAGNSTNEVLKKEVNVTLGTFEANKDDSGIVSTKLPVTVKNITDKKHSYNIHIEAVDANGKRIADDYVAANDLGGNQSQDFKAFEIVEEEKVESLKQAKFKIIEASSY</sequence>
<accession>A0A1H6RPB9</accession>
<feature type="transmembrane region" description="Helical" evidence="1">
    <location>
        <begin position="63"/>
        <end position="84"/>
    </location>
</feature>
<name>A0A1H6RPB9_9FIRM</name>
<reference evidence="3" key="1">
    <citation type="submission" date="2016-10" db="EMBL/GenBank/DDBJ databases">
        <authorList>
            <person name="Varghese N."/>
        </authorList>
    </citation>
    <scope>NUCLEOTIDE SEQUENCE [LARGE SCALE GENOMIC DNA]</scope>
    <source>
        <strain evidence="3">DSM 20406</strain>
    </source>
</reference>
<keyword evidence="1" id="KW-1133">Transmembrane helix</keyword>